<protein>
    <submittedName>
        <fullName evidence="1">Uncharacterized protein</fullName>
    </submittedName>
</protein>
<name>A0A1Y2AF37_9FUNG</name>
<evidence type="ECO:0000313" key="1">
    <source>
        <dbReference type="EMBL" id="ORY21082.1"/>
    </source>
</evidence>
<dbReference type="Proteomes" id="UP000193642">
    <property type="component" value="Unassembled WGS sequence"/>
</dbReference>
<organism evidence="1 2">
    <name type="scientific">Rhizoclosmatium globosum</name>
    <dbReference type="NCBI Taxonomy" id="329046"/>
    <lineage>
        <taxon>Eukaryota</taxon>
        <taxon>Fungi</taxon>
        <taxon>Fungi incertae sedis</taxon>
        <taxon>Chytridiomycota</taxon>
        <taxon>Chytridiomycota incertae sedis</taxon>
        <taxon>Chytridiomycetes</taxon>
        <taxon>Chytridiales</taxon>
        <taxon>Chytriomycetaceae</taxon>
        <taxon>Rhizoclosmatium</taxon>
    </lineage>
</organism>
<dbReference type="EMBL" id="MCGO01000215">
    <property type="protein sequence ID" value="ORY21082.1"/>
    <property type="molecule type" value="Genomic_DNA"/>
</dbReference>
<accession>A0A1Y2AF37</accession>
<dbReference type="AlphaFoldDB" id="A0A1Y2AF37"/>
<comment type="caution">
    <text evidence="1">The sequence shown here is derived from an EMBL/GenBank/DDBJ whole genome shotgun (WGS) entry which is preliminary data.</text>
</comment>
<sequence>MGNGSSKEVNISVAAVKQVPSNTDSPISIPIDQSNQPSTVTHFVSLHPSQNNESVVPTHYEHTFPLSVR</sequence>
<evidence type="ECO:0000313" key="2">
    <source>
        <dbReference type="Proteomes" id="UP000193642"/>
    </source>
</evidence>
<keyword evidence="2" id="KW-1185">Reference proteome</keyword>
<reference evidence="1 2" key="1">
    <citation type="submission" date="2016-07" db="EMBL/GenBank/DDBJ databases">
        <title>Pervasive Adenine N6-methylation of Active Genes in Fungi.</title>
        <authorList>
            <consortium name="DOE Joint Genome Institute"/>
            <person name="Mondo S.J."/>
            <person name="Dannebaum R.O."/>
            <person name="Kuo R.C."/>
            <person name="Labutti K."/>
            <person name="Haridas S."/>
            <person name="Kuo A."/>
            <person name="Salamov A."/>
            <person name="Ahrendt S.R."/>
            <person name="Lipzen A."/>
            <person name="Sullivan W."/>
            <person name="Andreopoulos W.B."/>
            <person name="Clum A."/>
            <person name="Lindquist E."/>
            <person name="Daum C."/>
            <person name="Ramamoorthy G.K."/>
            <person name="Gryganskyi A."/>
            <person name="Culley D."/>
            <person name="Magnuson J.K."/>
            <person name="James T.Y."/>
            <person name="O'Malley M.A."/>
            <person name="Stajich J.E."/>
            <person name="Spatafora J.W."/>
            <person name="Visel A."/>
            <person name="Grigoriev I.V."/>
        </authorList>
    </citation>
    <scope>NUCLEOTIDE SEQUENCE [LARGE SCALE GENOMIC DNA]</scope>
    <source>
        <strain evidence="1 2">JEL800</strain>
    </source>
</reference>
<gene>
    <name evidence="1" type="ORF">BCR33DRAFT_215873</name>
</gene>
<proteinExistence type="predicted"/>